<feature type="domain" description="HTH iclR-type" evidence="2">
    <location>
        <begin position="20"/>
        <end position="62"/>
    </location>
</feature>
<protein>
    <submittedName>
        <fullName evidence="3">ROK family transcriptional regulator</fullName>
    </submittedName>
</protein>
<keyword evidence="4" id="KW-1185">Reference proteome</keyword>
<evidence type="ECO:0000256" key="1">
    <source>
        <dbReference type="ARBA" id="ARBA00006479"/>
    </source>
</evidence>
<dbReference type="SUPFAM" id="SSF53067">
    <property type="entry name" value="Actin-like ATPase domain"/>
    <property type="match status" value="1"/>
</dbReference>
<dbReference type="InterPro" id="IPR000600">
    <property type="entry name" value="ROK"/>
</dbReference>
<dbReference type="InterPro" id="IPR043129">
    <property type="entry name" value="ATPase_NBD"/>
</dbReference>
<dbReference type="PANTHER" id="PTHR18964">
    <property type="entry name" value="ROK (REPRESSOR, ORF, KINASE) FAMILY"/>
    <property type="match status" value="1"/>
</dbReference>
<dbReference type="SUPFAM" id="SSF46785">
    <property type="entry name" value="Winged helix' DNA-binding domain"/>
    <property type="match status" value="1"/>
</dbReference>
<dbReference type="Gene3D" id="3.30.420.40">
    <property type="match status" value="2"/>
</dbReference>
<gene>
    <name evidence="3" type="ORF">H0264_36535</name>
</gene>
<dbReference type="EMBL" id="CP059399">
    <property type="protein sequence ID" value="QLY34941.1"/>
    <property type="molecule type" value="Genomic_DNA"/>
</dbReference>
<comment type="similarity">
    <text evidence="1">Belongs to the ROK (NagC/XylR) family.</text>
</comment>
<dbReference type="Gene3D" id="1.10.10.10">
    <property type="entry name" value="Winged helix-like DNA-binding domain superfamily/Winged helix DNA-binding domain"/>
    <property type="match status" value="1"/>
</dbReference>
<organism evidence="3 4">
    <name type="scientific">Nocardia huaxiensis</name>
    <dbReference type="NCBI Taxonomy" id="2755382"/>
    <lineage>
        <taxon>Bacteria</taxon>
        <taxon>Bacillati</taxon>
        <taxon>Actinomycetota</taxon>
        <taxon>Actinomycetes</taxon>
        <taxon>Mycobacteriales</taxon>
        <taxon>Nocardiaceae</taxon>
        <taxon>Nocardia</taxon>
    </lineage>
</organism>
<accession>A0A7D6VEW9</accession>
<evidence type="ECO:0000313" key="3">
    <source>
        <dbReference type="EMBL" id="QLY34941.1"/>
    </source>
</evidence>
<dbReference type="InterPro" id="IPR036390">
    <property type="entry name" value="WH_DNA-bd_sf"/>
</dbReference>
<dbReference type="Pfam" id="PF09339">
    <property type="entry name" value="HTH_IclR"/>
    <property type="match status" value="1"/>
</dbReference>
<evidence type="ECO:0000259" key="2">
    <source>
        <dbReference type="Pfam" id="PF09339"/>
    </source>
</evidence>
<dbReference type="InterPro" id="IPR005471">
    <property type="entry name" value="Tscrpt_reg_IclR_N"/>
</dbReference>
<name>A0A7D6VEW9_9NOCA</name>
<dbReference type="Pfam" id="PF00480">
    <property type="entry name" value="ROK"/>
    <property type="match status" value="1"/>
</dbReference>
<dbReference type="AlphaFoldDB" id="A0A7D6VEW9"/>
<dbReference type="InterPro" id="IPR036388">
    <property type="entry name" value="WH-like_DNA-bd_sf"/>
</dbReference>
<proteinExistence type="inferred from homology"/>
<reference evidence="3 4" key="1">
    <citation type="submission" date="2020-07" db="EMBL/GenBank/DDBJ databases">
        <authorList>
            <person name="Zhuang K."/>
            <person name="Ran Y."/>
        </authorList>
    </citation>
    <scope>NUCLEOTIDE SEQUENCE [LARGE SCALE GENOMIC DNA]</scope>
    <source>
        <strain evidence="3 4">WCH-YHL-001</strain>
    </source>
</reference>
<evidence type="ECO:0000313" key="4">
    <source>
        <dbReference type="Proteomes" id="UP000515512"/>
    </source>
</evidence>
<dbReference type="Proteomes" id="UP000515512">
    <property type="component" value="Chromosome"/>
</dbReference>
<dbReference type="KEGG" id="nhu:H0264_36535"/>
<dbReference type="PANTHER" id="PTHR18964:SF149">
    <property type="entry name" value="BIFUNCTIONAL UDP-N-ACETYLGLUCOSAMINE 2-EPIMERASE_N-ACETYLMANNOSAMINE KINASE"/>
    <property type="match status" value="1"/>
</dbReference>
<sequence>MTPDRPGDAAGVRRRNLGLVLRHIAEHGPCARTEVAAATGLAHGSVTALSSDLVERGLVCEDDAQRGGGRGRPGRPLRLVPGRALSIAVQITSEELRTVVADLAGAVLWRGVVRHDCAPGTPEAMADALAAEVRRAQVSGAAPWSADAGREARRDDGGVLSDAVLARVVIAMAGPVCDDAAQTVLVAADFGWLQPVRLGELVAGRLGPGCPVDVINDGNAAALAEFHARPRPRRGLVLIEAGTGIGGGVVVDGRIHAGSHGIAGEPGHVPVAWDGPECVCGARGCLVCYAGPEAVFEAAGLGEVARREGVSAASGRLVAALETGEQAAAAAVERAGRALAAAVMSISALLDVDEIVLGGTLAQWFPWLLPSMDRTLAGRRALAPAMRLDIVPAVLGPDAMLTGAVEFARRAVLSDPSVVPPMPVRPLR</sequence>